<dbReference type="Proteomes" id="UP000005070">
    <property type="component" value="Unassembled WGS sequence"/>
</dbReference>
<feature type="transmembrane region" description="Helical" evidence="1">
    <location>
        <begin position="41"/>
        <end position="58"/>
    </location>
</feature>
<keyword evidence="1" id="KW-0472">Membrane</keyword>
<dbReference type="InterPro" id="IPR007487">
    <property type="entry name" value="ABC_transpt-TYRBP-like"/>
</dbReference>
<dbReference type="Pfam" id="PF04392">
    <property type="entry name" value="ABC_sub_bind"/>
    <property type="match status" value="1"/>
</dbReference>
<keyword evidence="1" id="KW-1133">Transmembrane helix</keyword>
<proteinExistence type="predicted"/>
<evidence type="ECO:0000313" key="2">
    <source>
        <dbReference type="EMBL" id="EID20785.1"/>
    </source>
</evidence>
<dbReference type="AlphaFoldDB" id="A0AAD2SWX9"/>
<dbReference type="InterPro" id="IPR028082">
    <property type="entry name" value="Peripla_BP_I"/>
</dbReference>
<organism evidence="2 3">
    <name type="scientific">Streptococcus constellatus subsp. constellatus SK53</name>
    <dbReference type="NCBI Taxonomy" id="1095730"/>
    <lineage>
        <taxon>Bacteria</taxon>
        <taxon>Bacillati</taxon>
        <taxon>Bacillota</taxon>
        <taxon>Bacilli</taxon>
        <taxon>Lactobacillales</taxon>
        <taxon>Streptococcaceae</taxon>
        <taxon>Streptococcus</taxon>
        <taxon>Streptococcus anginosus group</taxon>
    </lineage>
</organism>
<comment type="caution">
    <text evidence="2">The sequence shown here is derived from an EMBL/GenBank/DDBJ whole genome shotgun (WGS) entry which is preliminary data.</text>
</comment>
<dbReference type="NCBIfam" id="NF041285">
    <property type="entry name" value="ABC_SBP_TrpX"/>
    <property type="match status" value="1"/>
</dbReference>
<dbReference type="InterPro" id="IPR047776">
    <property type="entry name" value="ABC_SBP_TrpX-like"/>
</dbReference>
<dbReference type="SUPFAM" id="SSF53822">
    <property type="entry name" value="Periplasmic binding protein-like I"/>
    <property type="match status" value="1"/>
</dbReference>
<dbReference type="PANTHER" id="PTHR35271">
    <property type="entry name" value="ABC TRANSPORTER, SUBSTRATE-BINDING LIPOPROTEIN-RELATED"/>
    <property type="match status" value="1"/>
</dbReference>
<dbReference type="EMBL" id="AICQ01000021">
    <property type="protein sequence ID" value="EID20785.1"/>
    <property type="molecule type" value="Genomic_DNA"/>
</dbReference>
<accession>A0AAD2SWX9</accession>
<reference evidence="2 3" key="1">
    <citation type="submission" date="2012-01" db="EMBL/GenBank/DDBJ databases">
        <authorList>
            <person name="Harkins D.M."/>
            <person name="Madupu R."/>
            <person name="Durkin A.S."/>
            <person name="Torralba M."/>
            <person name="Methe B."/>
            <person name="Sutton G.G."/>
            <person name="Nelson K.E."/>
        </authorList>
    </citation>
    <scope>NUCLEOTIDE SEQUENCE [LARGE SCALE GENOMIC DNA]</scope>
    <source>
        <strain evidence="2 3">SK53</strain>
    </source>
</reference>
<sequence>MGFSFIVNGGEVCLSDGDSGFYLNKHLKHTKWRTDMKNKRLMAIIALLVVLVVGRIIYSSINDGKTTKINNTTKTVKVGVLQYVSHPSLDLIYKGIQEGLAQEGYKGKKIKIDFMNAEGDQSKVATMSKQLVANNNDVLIGIATPAAQGLASATKDKPVVMGAVSDPAGANLVKDLKQPGGNITGVSDHNPAEQQLNLIKQLTPNVKTIGILYSSNEDNSKTQVEEFTTLAEKAGYKVLPYSVPSTNEIASTMNVMTGKVDAIWIPIDNTIASAFSTVVSSNQTVKKPIYPSATAMVKEGGLGSVVVDQKELGVATGKMTAKILKGAKPANTAVEIFNTGKTVINKKVAAQLGITIPDDVLKKAGQIIE</sequence>
<name>A0AAD2SWX9_STRCV</name>
<protein>
    <submittedName>
        <fullName evidence="2">ABC transporter substrate binding protein</fullName>
    </submittedName>
</protein>
<keyword evidence="1" id="KW-0812">Transmembrane</keyword>
<dbReference type="PANTHER" id="PTHR35271:SF1">
    <property type="entry name" value="ABC TRANSPORTER, SUBSTRATE-BINDING LIPOPROTEIN"/>
    <property type="match status" value="1"/>
</dbReference>
<dbReference type="CDD" id="cd06325">
    <property type="entry name" value="PBP1_ABC_unchar_transporter"/>
    <property type="match status" value="1"/>
</dbReference>
<dbReference type="Gene3D" id="3.40.50.2300">
    <property type="match status" value="2"/>
</dbReference>
<evidence type="ECO:0000256" key="1">
    <source>
        <dbReference type="SAM" id="Phobius"/>
    </source>
</evidence>
<evidence type="ECO:0000313" key="3">
    <source>
        <dbReference type="Proteomes" id="UP000005070"/>
    </source>
</evidence>
<gene>
    <name evidence="2" type="ORF">HMPREF1044_1007</name>
</gene>